<reference evidence="2" key="1">
    <citation type="journal article" date="2010" name="Science">
        <title>Plasticity of animal genome architecture unmasked by rapid evolution of a pelagic tunicate.</title>
        <authorList>
            <person name="Denoeud F."/>
            <person name="Henriet S."/>
            <person name="Mungpakdee S."/>
            <person name="Aury J.M."/>
            <person name="Da Silva C."/>
            <person name="Brinkmann H."/>
            <person name="Mikhaleva J."/>
            <person name="Olsen L.C."/>
            <person name="Jubin C."/>
            <person name="Canestro C."/>
            <person name="Bouquet J.M."/>
            <person name="Danks G."/>
            <person name="Poulain J."/>
            <person name="Campsteijn C."/>
            <person name="Adamski M."/>
            <person name="Cross I."/>
            <person name="Yadetie F."/>
            <person name="Muffato M."/>
            <person name="Louis A."/>
            <person name="Butcher S."/>
            <person name="Tsagkogeorga G."/>
            <person name="Konrad A."/>
            <person name="Singh S."/>
            <person name="Jensen M.F."/>
            <person name="Cong E.H."/>
            <person name="Eikeseth-Otteraa H."/>
            <person name="Noel B."/>
            <person name="Anthouard V."/>
            <person name="Porcel B.M."/>
            <person name="Kachouri-Lafond R."/>
            <person name="Nishino A."/>
            <person name="Ugolini M."/>
            <person name="Chourrout P."/>
            <person name="Nishida H."/>
            <person name="Aasland R."/>
            <person name="Huzurbazar S."/>
            <person name="Westhof E."/>
            <person name="Delsuc F."/>
            <person name="Lehrach H."/>
            <person name="Reinhardt R."/>
            <person name="Weissenbach J."/>
            <person name="Roy S.W."/>
            <person name="Artiguenave F."/>
            <person name="Postlethwait J.H."/>
            <person name="Manak J.R."/>
            <person name="Thompson E.M."/>
            <person name="Jaillon O."/>
            <person name="Du Pasquier L."/>
            <person name="Boudinot P."/>
            <person name="Liberles D.A."/>
            <person name="Volff J.N."/>
            <person name="Philippe H."/>
            <person name="Lenhard B."/>
            <person name="Roest Crollius H."/>
            <person name="Wincker P."/>
            <person name="Chourrout D."/>
        </authorList>
    </citation>
    <scope>NUCLEOTIDE SEQUENCE [LARGE SCALE GENOMIC DNA]</scope>
</reference>
<keyword evidence="3" id="KW-1185">Reference proteome</keyword>
<feature type="region of interest" description="Disordered" evidence="1">
    <location>
        <begin position="1"/>
        <end position="260"/>
    </location>
</feature>
<feature type="compositionally biased region" description="Polar residues" evidence="1">
    <location>
        <begin position="119"/>
        <end position="138"/>
    </location>
</feature>
<dbReference type="Proteomes" id="UP000001307">
    <property type="component" value="Unassembled WGS sequence"/>
</dbReference>
<dbReference type="OrthoDB" id="10221136at2759"/>
<dbReference type="EMBL" id="FN653051">
    <property type="protein sequence ID" value="CBY10073.1"/>
    <property type="molecule type" value="Genomic_DNA"/>
</dbReference>
<feature type="compositionally biased region" description="Polar residues" evidence="1">
    <location>
        <begin position="226"/>
        <end position="237"/>
    </location>
</feature>
<feature type="compositionally biased region" description="Polar residues" evidence="1">
    <location>
        <begin position="198"/>
        <end position="210"/>
    </location>
</feature>
<feature type="compositionally biased region" description="Low complexity" evidence="1">
    <location>
        <begin position="29"/>
        <end position="51"/>
    </location>
</feature>
<feature type="compositionally biased region" description="Basic and acidic residues" evidence="1">
    <location>
        <begin position="239"/>
        <end position="249"/>
    </location>
</feature>
<sequence>MTGGGTDWDDDDDDLERLYQSSQADNARLESQMSSCSRSRQQNSTLQPARQSSRRARALPVTSTSRSETPTLSKNKSTPSHRMKTRISLESSFNQSEKAEDVNRAALQQRIKADKKQASLESQSRSSNPAVLASSSREWQAGLKKNPPKTSKRQLKIFPTATEPAPSKRRVTDRRVKDVANLSTRASTGRLKREADSPDQSYVFPSNSRNELVDQHQTRQRKHQRLQVSPIRSNIVSTPDREKRYDRTNDSSSRVELSIDDRCDAPLESTLFRPEEPEEEKKQETNPAKLKRIEDQNWDMIDDDTSRSYKEGYFCRSLKHGCDKNGRGKTTTDSFDVKEKKQSKIKTGEKSEKKADTKTLFVPKNIHKIMKDEEPMANDYNHRLGCEENYFERRKKPRNVLRSRVWQYCKDFGRYAAESIYDNPDYDDRHELQNHLNLFDSQYLGLFPGDKIATEFIRDKRIDETVGYYDDEQTGEEFVDFKNDEEGHFYGVSFKEGNNWANMDLIVRDLVSALVRETFKSLQELETDIVSTNSRFFEKMAYNQTWKTAAIELKGRAHTGLEHITMLLKVAADLALAKIEVRLELTSNQSFTSFYKALLFIGRPQAIVPFVRREDWNGFVEAVLGFLTVLLGNPTVCMCDPSDPYFGEIFPKLGAQFWASIYKWVIYLVAYGFKYNDSEYLDFLKPRLITFVRVYENCQYQRYRARKNYNLSYYKDVVEYNLEADAFKELGSDQREFLDSLDLTNPVDSLHETEKHRTHGLLHVIEKLTSLGSIPYSNYIFKLWGRSDNPRATYESFNFSQKHDHLIQTQWSRHVYRRFFPMAEYKLDNVASHQFVEFYIEALANLKKVLPENCEKILKDGPCKKEHIEALRLFAHCVQQITDMATLSLRASIGVTGLLEKKLDAFADDEYAPEDKEIIEAERECLEFGYADQLQKVRFKLRLMIKPIEELIEPYMVFLPAQVRYNWDRFHDIAFPILRKNGRGVPLPPRSREERARTRSRTPKKPNIKKYIVLSRALARNEKEVVKNYNSVLHKKEQLPDI</sequence>
<evidence type="ECO:0000313" key="3">
    <source>
        <dbReference type="Proteomes" id="UP000001307"/>
    </source>
</evidence>
<dbReference type="AlphaFoldDB" id="E4XHC5"/>
<organism evidence="2">
    <name type="scientific">Oikopleura dioica</name>
    <name type="common">Tunicate</name>
    <dbReference type="NCBI Taxonomy" id="34765"/>
    <lineage>
        <taxon>Eukaryota</taxon>
        <taxon>Metazoa</taxon>
        <taxon>Chordata</taxon>
        <taxon>Tunicata</taxon>
        <taxon>Appendicularia</taxon>
        <taxon>Copelata</taxon>
        <taxon>Oikopleuridae</taxon>
        <taxon>Oikopleura</taxon>
    </lineage>
</organism>
<accession>E4XHC5</accession>
<evidence type="ECO:0000313" key="2">
    <source>
        <dbReference type="EMBL" id="CBY10073.1"/>
    </source>
</evidence>
<evidence type="ECO:0000256" key="1">
    <source>
        <dbReference type="SAM" id="MobiDB-lite"/>
    </source>
</evidence>
<protein>
    <submittedName>
        <fullName evidence="2">Uncharacterized protein</fullName>
    </submittedName>
</protein>
<name>E4XHC5_OIKDI</name>
<gene>
    <name evidence="2" type="ORF">GSOID_T00010898001</name>
</gene>
<feature type="compositionally biased region" description="Basic residues" evidence="1">
    <location>
        <begin position="146"/>
        <end position="155"/>
    </location>
</feature>
<proteinExistence type="predicted"/>
<dbReference type="InParanoid" id="E4XHC5"/>
<feature type="compositionally biased region" description="Polar residues" evidence="1">
    <location>
        <begin position="61"/>
        <end position="78"/>
    </location>
</feature>